<gene>
    <name evidence="1" type="ORF">BGZ95_010478</name>
</gene>
<dbReference type="EMBL" id="JAAAIL010000702">
    <property type="protein sequence ID" value="KAG0273736.1"/>
    <property type="molecule type" value="Genomic_DNA"/>
</dbReference>
<feature type="non-terminal residue" evidence="1">
    <location>
        <position position="61"/>
    </location>
</feature>
<name>A0AAD4H6C1_9FUNG</name>
<keyword evidence="2" id="KW-1185">Reference proteome</keyword>
<dbReference type="AlphaFoldDB" id="A0AAD4H6C1"/>
<evidence type="ECO:0000313" key="1">
    <source>
        <dbReference type="EMBL" id="KAG0273736.1"/>
    </source>
</evidence>
<organism evidence="1 2">
    <name type="scientific">Linnemannia exigua</name>
    <dbReference type="NCBI Taxonomy" id="604196"/>
    <lineage>
        <taxon>Eukaryota</taxon>
        <taxon>Fungi</taxon>
        <taxon>Fungi incertae sedis</taxon>
        <taxon>Mucoromycota</taxon>
        <taxon>Mortierellomycotina</taxon>
        <taxon>Mortierellomycetes</taxon>
        <taxon>Mortierellales</taxon>
        <taxon>Mortierellaceae</taxon>
        <taxon>Linnemannia</taxon>
    </lineage>
</organism>
<sequence>MNQGMVHGEVIARKQSRARPSLSLLKYPRSWQLPVALRIPALPSEKWTPGWMGSYGESNIL</sequence>
<comment type="caution">
    <text evidence="1">The sequence shown here is derived from an EMBL/GenBank/DDBJ whole genome shotgun (WGS) entry which is preliminary data.</text>
</comment>
<reference evidence="1" key="1">
    <citation type="journal article" date="2020" name="Fungal Divers.">
        <title>Resolving the Mortierellaceae phylogeny through synthesis of multi-gene phylogenetics and phylogenomics.</title>
        <authorList>
            <person name="Vandepol N."/>
            <person name="Liber J."/>
            <person name="Desiro A."/>
            <person name="Na H."/>
            <person name="Kennedy M."/>
            <person name="Barry K."/>
            <person name="Grigoriev I.V."/>
            <person name="Miller A.N."/>
            <person name="O'Donnell K."/>
            <person name="Stajich J.E."/>
            <person name="Bonito G."/>
        </authorList>
    </citation>
    <scope>NUCLEOTIDE SEQUENCE</scope>
    <source>
        <strain evidence="1">NRRL 28262</strain>
    </source>
</reference>
<dbReference type="Proteomes" id="UP001194580">
    <property type="component" value="Unassembled WGS sequence"/>
</dbReference>
<evidence type="ECO:0000313" key="2">
    <source>
        <dbReference type="Proteomes" id="UP001194580"/>
    </source>
</evidence>
<protein>
    <submittedName>
        <fullName evidence="1">Uncharacterized protein</fullName>
    </submittedName>
</protein>
<proteinExistence type="predicted"/>
<accession>A0AAD4H6C1</accession>